<reference evidence="3 4" key="1">
    <citation type="journal article" date="1998" name="Science">
        <title>Genome sequence of the nematode C. elegans: a platform for investigating biology.</title>
        <authorList>
            <consortium name="The C. elegans sequencing consortium"/>
            <person name="Sulson J.E."/>
            <person name="Waterston R."/>
        </authorList>
    </citation>
    <scope>NUCLEOTIDE SEQUENCE [LARGE SCALE GENOMIC DNA]</scope>
    <source>
        <strain evidence="3 4">Bristol N2</strain>
    </source>
</reference>
<evidence type="ECO:0000256" key="1">
    <source>
        <dbReference type="SAM" id="MobiDB-lite"/>
    </source>
</evidence>
<keyword evidence="2" id="KW-0732">Signal</keyword>
<dbReference type="AGR" id="WB:WBGene00022821"/>
<accession>Q23605</accession>
<dbReference type="EMBL" id="BX284606">
    <property type="protein sequence ID" value="CCD63035.1"/>
    <property type="molecule type" value="Genomic_DNA"/>
</dbReference>
<organism evidence="3 4">
    <name type="scientific">Caenorhabditis elegans</name>
    <dbReference type="NCBI Taxonomy" id="6239"/>
    <lineage>
        <taxon>Eukaryota</taxon>
        <taxon>Metazoa</taxon>
        <taxon>Ecdysozoa</taxon>
        <taxon>Nematoda</taxon>
        <taxon>Chromadorea</taxon>
        <taxon>Rhabditida</taxon>
        <taxon>Rhabditina</taxon>
        <taxon>Rhabditomorpha</taxon>
        <taxon>Rhabditoidea</taxon>
        <taxon>Rhabditidae</taxon>
        <taxon>Peloderinae</taxon>
        <taxon>Caenorhabditis</taxon>
    </lineage>
</organism>
<dbReference type="Proteomes" id="UP000001940">
    <property type="component" value="Chromosome X"/>
</dbReference>
<evidence type="ECO:0000313" key="4">
    <source>
        <dbReference type="Proteomes" id="UP000001940"/>
    </source>
</evidence>
<proteinExistence type="predicted"/>
<dbReference type="RefSeq" id="NP_508594.1">
    <property type="nucleotide sequence ID" value="NM_076193.5"/>
</dbReference>
<dbReference type="InParanoid" id="Q23605"/>
<feature type="region of interest" description="Disordered" evidence="1">
    <location>
        <begin position="44"/>
        <end position="121"/>
    </location>
</feature>
<feature type="chain" id="PRO_5004201366" evidence="2">
    <location>
        <begin position="18"/>
        <end position="121"/>
    </location>
</feature>
<dbReference type="Bgee" id="WBGene00022821">
    <property type="expression patterns" value="Expressed in adult organism and 2 other cell types or tissues"/>
</dbReference>
<sequence length="121" mass="13898">MKLLLFTFALLFFFVSADDYDDYKDNREASWEYESIDSIHGYVTSKAYPRKNRSASNSNSRSHEPSDLKPAGFGFSQHRSIRRSSESHEGRRHSSPNPPNQQLPANFPKISSTSESHDRSR</sequence>
<dbReference type="WormBase" id="ZK813.2">
    <property type="protein sequence ID" value="CE05111"/>
    <property type="gene ID" value="WBGene00022821"/>
</dbReference>
<protein>
    <submittedName>
        <fullName evidence="3">Neuropeptide-Like Protein</fullName>
    </submittedName>
</protein>
<feature type="compositionally biased region" description="Polar residues" evidence="1">
    <location>
        <begin position="102"/>
        <end position="114"/>
    </location>
</feature>
<gene>
    <name evidence="3" type="ORF">CELE_ZK813.2</name>
    <name evidence="3 5" type="ORF">ZK813.2</name>
</gene>
<feature type="signal peptide" evidence="2">
    <location>
        <begin position="1"/>
        <end position="17"/>
    </location>
</feature>
<dbReference type="KEGG" id="cel:CELE_ZK813.2"/>
<evidence type="ECO:0000256" key="2">
    <source>
        <dbReference type="SAM" id="SignalP"/>
    </source>
</evidence>
<evidence type="ECO:0000313" key="5">
    <source>
        <dbReference type="WormBase" id="ZK813.2"/>
    </source>
</evidence>
<dbReference type="IntAct" id="Q23605">
    <property type="interactions" value="1"/>
</dbReference>
<dbReference type="PaxDb" id="6239-ZK813.2"/>
<evidence type="ECO:0000313" key="3">
    <source>
        <dbReference type="EMBL" id="CCD63035.1"/>
    </source>
</evidence>
<dbReference type="PIR" id="T28011">
    <property type="entry name" value="T28011"/>
</dbReference>
<dbReference type="PeptideAtlas" id="Q23605"/>
<name>Q23605_CAEEL</name>
<dbReference type="GeneID" id="191428"/>
<dbReference type="HOGENOM" id="CLU_2040179_0_0_1"/>
<dbReference type="CTD" id="191428"/>
<dbReference type="STRING" id="6239.ZK813.2.1"/>
<keyword evidence="4" id="KW-1185">Reference proteome</keyword>
<dbReference type="AlphaFoldDB" id="Q23605"/>
<dbReference type="UCSC" id="ZK813.2">
    <property type="organism name" value="c. elegans"/>
</dbReference>